<accession>A0A0A9EQE2</accession>
<proteinExistence type="predicted"/>
<dbReference type="EMBL" id="GBRH01196692">
    <property type="protein sequence ID" value="JAE01204.1"/>
    <property type="molecule type" value="Transcribed_RNA"/>
</dbReference>
<reference evidence="1" key="2">
    <citation type="journal article" date="2015" name="Data Brief">
        <title>Shoot transcriptome of the giant reed, Arundo donax.</title>
        <authorList>
            <person name="Barrero R.A."/>
            <person name="Guerrero F.D."/>
            <person name="Moolhuijzen P."/>
            <person name="Goolsby J.A."/>
            <person name="Tidwell J."/>
            <person name="Bellgard S.E."/>
            <person name="Bellgard M.I."/>
        </authorList>
    </citation>
    <scope>NUCLEOTIDE SEQUENCE</scope>
    <source>
        <tissue evidence="1">Shoot tissue taken approximately 20 cm above the soil surface</tissue>
    </source>
</reference>
<reference evidence="1" key="1">
    <citation type="submission" date="2014-09" db="EMBL/GenBank/DDBJ databases">
        <authorList>
            <person name="Magalhaes I.L.F."/>
            <person name="Oliveira U."/>
            <person name="Santos F.R."/>
            <person name="Vidigal T.H.D.A."/>
            <person name="Brescovit A.D."/>
            <person name="Santos A.J."/>
        </authorList>
    </citation>
    <scope>NUCLEOTIDE SEQUENCE</scope>
    <source>
        <tissue evidence="1">Shoot tissue taken approximately 20 cm above the soil surface</tissue>
    </source>
</reference>
<dbReference type="AlphaFoldDB" id="A0A0A9EQE2"/>
<sequence>MAFIHHSIVRFYPIASHSLLASYLHLFLKCMIFL</sequence>
<protein>
    <submittedName>
        <fullName evidence="1">Uncharacterized protein</fullName>
    </submittedName>
</protein>
<name>A0A0A9EQE2_ARUDO</name>
<evidence type="ECO:0000313" key="1">
    <source>
        <dbReference type="EMBL" id="JAE01204.1"/>
    </source>
</evidence>
<organism evidence="1">
    <name type="scientific">Arundo donax</name>
    <name type="common">Giant reed</name>
    <name type="synonym">Donax arundinaceus</name>
    <dbReference type="NCBI Taxonomy" id="35708"/>
    <lineage>
        <taxon>Eukaryota</taxon>
        <taxon>Viridiplantae</taxon>
        <taxon>Streptophyta</taxon>
        <taxon>Embryophyta</taxon>
        <taxon>Tracheophyta</taxon>
        <taxon>Spermatophyta</taxon>
        <taxon>Magnoliopsida</taxon>
        <taxon>Liliopsida</taxon>
        <taxon>Poales</taxon>
        <taxon>Poaceae</taxon>
        <taxon>PACMAD clade</taxon>
        <taxon>Arundinoideae</taxon>
        <taxon>Arundineae</taxon>
        <taxon>Arundo</taxon>
    </lineage>
</organism>